<dbReference type="RefSeq" id="WP_188880774.1">
    <property type="nucleotide sequence ID" value="NZ_BMOY01000003.1"/>
</dbReference>
<dbReference type="EMBL" id="BMOY01000003">
    <property type="protein sequence ID" value="GGI97110.1"/>
    <property type="molecule type" value="Genomic_DNA"/>
</dbReference>
<organism evidence="3 4">
    <name type="scientific">Alicyclobacillus cellulosilyticus</name>
    <dbReference type="NCBI Taxonomy" id="1003997"/>
    <lineage>
        <taxon>Bacteria</taxon>
        <taxon>Bacillati</taxon>
        <taxon>Bacillota</taxon>
        <taxon>Bacilli</taxon>
        <taxon>Bacillales</taxon>
        <taxon>Alicyclobacillaceae</taxon>
        <taxon>Alicyclobacillus</taxon>
    </lineage>
</organism>
<name>A0A917K234_9BACL</name>
<feature type="coiled-coil region" evidence="1">
    <location>
        <begin position="62"/>
        <end position="89"/>
    </location>
</feature>
<evidence type="ECO:0000313" key="3">
    <source>
        <dbReference type="EMBL" id="GGI97110.1"/>
    </source>
</evidence>
<evidence type="ECO:0008006" key="5">
    <source>
        <dbReference type="Google" id="ProtNLM"/>
    </source>
</evidence>
<gene>
    <name evidence="3" type="ORF">GCM10010885_03360</name>
</gene>
<keyword evidence="2" id="KW-1133">Transmembrane helix</keyword>
<comment type="caution">
    <text evidence="3">The sequence shown here is derived from an EMBL/GenBank/DDBJ whole genome shotgun (WGS) entry which is preliminary data.</text>
</comment>
<dbReference type="AlphaFoldDB" id="A0A917K234"/>
<reference evidence="3" key="1">
    <citation type="journal article" date="2014" name="Int. J. Syst. Evol. Microbiol.">
        <title>Complete genome sequence of Corynebacterium casei LMG S-19264T (=DSM 44701T), isolated from a smear-ripened cheese.</title>
        <authorList>
            <consortium name="US DOE Joint Genome Institute (JGI-PGF)"/>
            <person name="Walter F."/>
            <person name="Albersmeier A."/>
            <person name="Kalinowski J."/>
            <person name="Ruckert C."/>
        </authorList>
    </citation>
    <scope>NUCLEOTIDE SEQUENCE</scope>
    <source>
        <strain evidence="3">JCM 18487</strain>
    </source>
</reference>
<protein>
    <recommendedName>
        <fullName evidence="5">Cell division protein FtsL</fullName>
    </recommendedName>
</protein>
<feature type="transmembrane region" description="Helical" evidence="2">
    <location>
        <begin position="36"/>
        <end position="56"/>
    </location>
</feature>
<keyword evidence="2" id="KW-0812">Transmembrane</keyword>
<evidence type="ECO:0000256" key="1">
    <source>
        <dbReference type="SAM" id="Coils"/>
    </source>
</evidence>
<keyword evidence="1" id="KW-0175">Coiled coil</keyword>
<sequence>MLATRPRWTEGTAAERAVDIAPQRRSQSQTEPERRFGRVSMFLCIGGATAALWFLAVNGARIDALNDHIAALKAQKANLAAVNAALTAQADTLAQPSRILDVAMHRLHMHYATPIAIQAGTHAAR</sequence>
<keyword evidence="2" id="KW-0472">Membrane</keyword>
<reference evidence="3" key="2">
    <citation type="submission" date="2020-09" db="EMBL/GenBank/DDBJ databases">
        <authorList>
            <person name="Sun Q."/>
            <person name="Ohkuma M."/>
        </authorList>
    </citation>
    <scope>NUCLEOTIDE SEQUENCE</scope>
    <source>
        <strain evidence="3">JCM 18487</strain>
    </source>
</reference>
<accession>A0A917K234</accession>
<proteinExistence type="predicted"/>
<keyword evidence="4" id="KW-1185">Reference proteome</keyword>
<evidence type="ECO:0000313" key="4">
    <source>
        <dbReference type="Proteomes" id="UP000637695"/>
    </source>
</evidence>
<evidence type="ECO:0000256" key="2">
    <source>
        <dbReference type="SAM" id="Phobius"/>
    </source>
</evidence>
<dbReference type="Proteomes" id="UP000637695">
    <property type="component" value="Unassembled WGS sequence"/>
</dbReference>